<reference evidence="1 2" key="5">
    <citation type="journal article" date="1992" name="Virus Genes">
        <title>Identification and mapping of origins of DNA replication within the DNA sequences of the genome of insect iridescent virus type 6.</title>
        <authorList>
            <person name="Handermann M."/>
            <person name="Schnitzler P."/>
            <person name="Rosen-Wolff A."/>
            <person name="Raab K."/>
            <person name="Sonntag K.C."/>
            <person name="Darai G."/>
        </authorList>
    </citation>
    <scope>NUCLEOTIDE SEQUENCE [LARGE SCALE GENOMIC DNA]</scope>
</reference>
<dbReference type="GeneID" id="1733375"/>
<organismHost>
    <name type="scientific">Chilo suppressalis</name>
    <name type="common">Asiatic rice borer moth</name>
    <dbReference type="NCBI Taxonomy" id="168631"/>
</organismHost>
<organismHost>
    <name type="scientific">Spodoptera frugiperda</name>
    <name type="common">Fall armyworm</name>
    <dbReference type="NCBI Taxonomy" id="7108"/>
</organismHost>
<reference evidence="1 2" key="13">
    <citation type="journal article" date="1998" name="Virus Genes">
        <title>Identification of a thymidylate synthase gene within the genome of Chilo iridescent virus.</title>
        <authorList>
            <person name="Muller K."/>
            <person name="Tidona C.A."/>
            <person name="Bahr U."/>
            <person name="Darai G."/>
        </authorList>
    </citation>
    <scope>NUCLEOTIDE SEQUENCE [LARGE SCALE GENOMIC DNA]</scope>
</reference>
<reference evidence="1 2" key="3">
    <citation type="journal article" date="1987" name="Virology">
        <title>Molecular cloning and physical mapping of the genome of insect iridescent virus type 6: further evidence for circular permutation of the viral genome.</title>
        <authorList>
            <person name="Schnitzler P."/>
            <person name="Soltau J.B."/>
            <person name="Fischer M."/>
            <person name="Reisner H."/>
            <person name="Scholz J."/>
            <person name="Delius H."/>
            <person name="Darai G."/>
        </authorList>
    </citation>
    <scope>NUCLEOTIDE SEQUENCE [LARGE SCALE GENOMIC DNA]</scope>
</reference>
<reference evidence="1 2" key="10">
    <citation type="journal article" date="1994" name="Nucleic Acids Res.">
        <title>Identification of genes encoding zinc finger proteins, non-histone chromosomal HMG protein homologue, and a putative GTP phosphohydrolase in the genome of Chilo iridescent virus.</title>
        <authorList>
            <person name="Schnitzler P."/>
            <person name="Hug M."/>
            <person name="Handermann M."/>
            <person name="Janssen W."/>
            <person name="Koonin E.V."/>
            <person name="Delius H."/>
            <person name="Darai C."/>
        </authorList>
    </citation>
    <scope>NUCLEOTIDE SEQUENCE [LARGE SCALE GENOMIC DNA]</scope>
</reference>
<reference evidence="1 2" key="12">
    <citation type="journal article" date="1997" name="Virus Genes">
        <title>The DNA sequence of Chilo iridescent virus between the genome coordinates 0.101 and 0.391; similarities in coding strategy between insect and vertebrate iridoviruses.</title>
        <authorList>
            <person name="Bahr U."/>
            <person name="Tidona C.A."/>
            <person name="Darai G."/>
        </authorList>
    </citation>
    <scope>NUCLEOTIDE SEQUENCE [LARGE SCALE GENOMIC DNA]</scope>
</reference>
<reference evidence="1 2" key="4">
    <citation type="journal article" date="1988" name="Virology">
        <title>Identification and characterization of the repetitive DNA element in the genome of insect iridescent virus type 6.</title>
        <authorList>
            <person name="Fischer M."/>
            <person name="Schnitzler P."/>
            <person name="Delius H."/>
            <person name="Darai G."/>
        </authorList>
    </citation>
    <scope>NUCLEOTIDE SEQUENCE [LARGE SCALE GENOMIC DNA]</scope>
</reference>
<reference evidence="1 2" key="7">
    <citation type="journal article" date="1993" name="J. Gen. Virol.">
        <title>Identification of the gene encoding the major capsid protein of insect iridescent virus type 6 by polymerase chain reaction.</title>
        <authorList>
            <person name="Stohwasser R."/>
            <person name="Raab K."/>
            <person name="Schnitzler P."/>
            <person name="Janssen W."/>
            <person name="Darai G."/>
        </authorList>
    </citation>
    <scope>NUCLEOTIDE SEQUENCE [LARGE SCALE GENOMIC DNA]</scope>
</reference>
<evidence type="ECO:0000313" key="1">
    <source>
        <dbReference type="EMBL" id="AAK81939.1"/>
    </source>
</evidence>
<reference evidence="1 2" key="14">
    <citation type="journal article" date="1999" name="Virus Genes">
        <title>Identification of a gene cluster within the genome of Chilo iridescent virus encoding enzymes involved in viral DNA replication and processing.</title>
        <authorList>
            <person name="Muller K."/>
            <person name="Tidona C.A."/>
            <person name="Darai G."/>
        </authorList>
    </citation>
    <scope>NUCLEOTIDE SEQUENCE [LARGE SCALE GENOMIC DNA]</scope>
</reference>
<reference evidence="1 2" key="15">
    <citation type="journal article" date="2001" name="Virology">
        <title>Analysis of the first complete DNA sequence of an invertebrate iridovirus: coding strategy of the genome of Chilo iridescent virus.</title>
        <authorList>
            <person name="Jakob N.J."/>
            <person name="Muller K."/>
            <person name="Bahr U."/>
            <person name="Darai G."/>
        </authorList>
    </citation>
    <scope>NUCLEOTIDE SEQUENCE [LARGE SCALE GENOMIC DNA]</scope>
</reference>
<reference evidence="1 2" key="9">
    <citation type="journal article" date="1994" name="J. Gen. Virol.">
        <title>Insect iridescent virus type 6 encodes a polypeptide related to the largest subunit of eukaryotic RNA polymerase II.</title>
        <authorList>
            <person name="Schnitzler P."/>
            <person name="Sonntag K.C."/>
            <person name="Muller M."/>
            <person name="Janssen W."/>
            <person name="Bugert J.J."/>
            <person name="Koonin E.V."/>
            <person name="Darai G."/>
        </authorList>
    </citation>
    <scope>NUCLEOTIDE SEQUENCE [LARGE SCALE GENOMIC DNA]</scope>
</reference>
<accession>Q91G93</accession>
<organismHost>
    <name type="scientific">Gryllus campestris</name>
    <dbReference type="NCBI Taxonomy" id="58607"/>
</organismHost>
<reference evidence="1 2" key="2">
    <citation type="journal article" date="1986" name="Med. Microbiol. Immunol.">
        <title>Insect iridescent virus type 6 induced toxic degenerative hepatitis in mice.</title>
        <authorList>
            <person name="Lorbacher de Ruiz H."/>
            <person name="Gelderblom H."/>
            <person name="Hofmann W."/>
            <person name="Darai G."/>
        </authorList>
    </citation>
    <scope>NUCLEOTIDE SEQUENCE [LARGE SCALE GENOMIC DNA]</scope>
</reference>
<reference evidence="1 2" key="11">
    <citation type="journal article" date="1994" name="Virus Genes">
        <title>Chilo iridescent virus encodes a putative helicase belonging to a distinct family within the "DEAD/H" superfamily: implications for the evolution of large DNA viruses.</title>
        <authorList>
            <person name="Sonntag K.C."/>
            <person name="Schnitzler P."/>
            <person name="Koonin E.V."/>
            <person name="Darai G."/>
        </authorList>
    </citation>
    <scope>NUCLEOTIDE SEQUENCE [LARGE SCALE GENOMIC DNA]</scope>
</reference>
<organism evidence="1 2">
    <name type="scientific">Invertebrate iridescent virus 6</name>
    <name type="common">IIV-6</name>
    <name type="synonym">Chilo iridescent virus</name>
    <dbReference type="NCBI Taxonomy" id="176652"/>
    <lineage>
        <taxon>Viruses</taxon>
        <taxon>Varidnaviria</taxon>
        <taxon>Bamfordvirae</taxon>
        <taxon>Nucleocytoviricota</taxon>
        <taxon>Megaviricetes</taxon>
        <taxon>Pimascovirales</taxon>
        <taxon>Pimascovirales incertae sedis</taxon>
        <taxon>Iridoviridae</taxon>
        <taxon>Betairidovirinae</taxon>
        <taxon>Iridovirus</taxon>
        <taxon>Iridovirus chilo1</taxon>
    </lineage>
</organism>
<reference evidence="1 2" key="1">
    <citation type="journal article" date="1984" name="J. Virol.">
        <title>DNA analysis of insect iridescent virus 6: evidence for circular permutation and terminal redundancy.</title>
        <authorList>
            <person name="Delius H."/>
            <person name="Darai G."/>
            <person name="Fluegel R.M."/>
        </authorList>
    </citation>
    <scope>NUCLEOTIDE SEQUENCE [LARGE SCALE GENOMIC DNA]</scope>
</reference>
<reference evidence="1 2" key="6">
    <citation type="journal article" date="1992" name="Virus Genes">
        <title>Characterization of the third origin of DNA replication of the genome of insect iridescent virus type 6.</title>
        <authorList>
            <person name="Sonntag K.C."/>
            <person name="Darai G."/>
        </authorList>
    </citation>
    <scope>NUCLEOTIDE SEQUENCE [LARGE SCALE GENOMIC DNA]</scope>
</reference>
<reference evidence="1 2" key="8">
    <citation type="journal article" date="1994" name="Intervirology">
        <title>Identification of the primary structure and the coding capacity of the genome of insect iridescent virus type 6 between the genome coordinates 0.310 and 0.347 (7990 bp).</title>
        <authorList>
            <person name="Sonntag K.C."/>
            <person name="Schnitzler P."/>
            <person name="Janssen W."/>
            <person name="Darai G."/>
        </authorList>
    </citation>
    <scope>NUCLEOTIDE SEQUENCE [LARGE SCALE GENOMIC DNA]</scope>
</reference>
<sequence>MCRCFSLTKGTVLFLYFYQVEEPCLLQICQVSFGPCLLFGEHHQLSPKVHCFGLKDHYFRVLCL</sequence>
<organismHost>
    <name type="scientific">Gryllus bimaculatus</name>
    <name type="common">Two-spotted cricket</name>
    <dbReference type="NCBI Taxonomy" id="6999"/>
</organismHost>
<protein>
    <submittedName>
        <fullName evidence="1">001R</fullName>
    </submittedName>
</protein>
<dbReference type="EMBL" id="AF303741">
    <property type="protein sequence ID" value="AAK81939.1"/>
    <property type="molecule type" value="Genomic_DNA"/>
</dbReference>
<dbReference type="Proteomes" id="UP000001359">
    <property type="component" value="Segment"/>
</dbReference>
<dbReference type="KEGG" id="vg:1733375"/>
<proteinExistence type="predicted"/>
<dbReference type="RefSeq" id="NP_149464.1">
    <property type="nucleotide sequence ID" value="NC_003038.1"/>
</dbReference>
<keyword evidence="2" id="KW-1185">Reference proteome</keyword>
<evidence type="ECO:0000313" key="2">
    <source>
        <dbReference type="Proteomes" id="UP000001359"/>
    </source>
</evidence>
<organismHost>
    <name type="scientific">Acheta domesticus</name>
    <name type="common">House cricket</name>
    <dbReference type="NCBI Taxonomy" id="6997"/>
</organismHost>
<name>Q91G93_IIV6</name>